<dbReference type="PANTHER" id="PTHR13650">
    <property type="entry name" value="SPATACSIN"/>
    <property type="match status" value="1"/>
</dbReference>
<dbReference type="GO" id="GO:0007409">
    <property type="term" value="P:axonogenesis"/>
    <property type="evidence" value="ECO:0007669"/>
    <property type="project" value="TreeGrafter"/>
</dbReference>
<keyword evidence="1" id="KW-1185">Reference proteome</keyword>
<sequence>MSIKHIFVCKDVPFPSGTTKEEQRVWSGWCEMGDREVVREAAVKGVHVQLAIKFLATRNHTAYEKAQTVFNQEVNLWVHELLNRKQIFRASHILNNMKLDPVLEMTQIFVETDKKDLRNYIGDHLCKISKMPENFIVTWNLLKAIENKSNILSRDENYTATFSEINKKDHKWKCKVGTKLFFSTFDFQLKPYLEKEIMWEFLLKNNNKSLLKLWIDLSFSENQDIDCELENLTIDQKAVLKELFKSYEISKEMVDLLCENSTCIEDELRDFVLNELCKFGMFCSKEVNDVVYLIRRIINTTGISELYDLLKKNQIGHFLNSFTKHCIKNKYYIPLNVVLNQIGTQCFDYNNFNSEHLNIIISTKHLATNFRNDNNFIKNIFDFAKLLSGGDLHSYFIENPLIFLSLVLFNDKNLLLPIKGKGSEYLHNFEIDLKFLEKAVEKLPVVRKLVAEINTETSTTLTIYDLLEKHANVDVKNVFNFRFSNDSSFPTFTSHTSLLDYTYKKKINFLTYIRQERPSIAALSFYTSSNANEEVLRKIEKFAYKNYNKPKLTATCIAFLRMIGEDCYKLRNHIHIANLLDLEFDSKGRLLFSLTPEDVIKDIENLYSSDIINLMECFNVYNFVDILKKYKVLINFAKYHETKYPEQILVKLAENNHWLAFLIFVQYFNYPENQISKVCVKFKNTALSEHLQHALFNDIKVEESKTSLMRERNSRNFFLSRIGVRKTIDNCIAPVDQGYSSISFMSQTSSAESSSGSSSISEYETEMTHQGEQIDLLKVLVKCHNSTDPPKMLLHSCYLFKCPLLAIFATSYEIKDQLAS</sequence>
<dbReference type="GO" id="GO:0005737">
    <property type="term" value="C:cytoplasm"/>
    <property type="evidence" value="ECO:0007669"/>
    <property type="project" value="TreeGrafter"/>
</dbReference>
<protein>
    <submittedName>
        <fullName evidence="2">Uncharacterized protein LOC112904435</fullName>
    </submittedName>
</protein>
<organism evidence="1 2">
    <name type="scientific">Agrilus planipennis</name>
    <name type="common">Emerald ash borer</name>
    <name type="synonym">Agrilus marcopoli</name>
    <dbReference type="NCBI Taxonomy" id="224129"/>
    <lineage>
        <taxon>Eukaryota</taxon>
        <taxon>Metazoa</taxon>
        <taxon>Ecdysozoa</taxon>
        <taxon>Arthropoda</taxon>
        <taxon>Hexapoda</taxon>
        <taxon>Insecta</taxon>
        <taxon>Pterygota</taxon>
        <taxon>Neoptera</taxon>
        <taxon>Endopterygota</taxon>
        <taxon>Coleoptera</taxon>
        <taxon>Polyphaga</taxon>
        <taxon>Elateriformia</taxon>
        <taxon>Buprestoidea</taxon>
        <taxon>Buprestidae</taxon>
        <taxon>Agrilinae</taxon>
        <taxon>Agrilus</taxon>
    </lineage>
</organism>
<dbReference type="OrthoDB" id="2018754at2759"/>
<evidence type="ECO:0000313" key="1">
    <source>
        <dbReference type="Proteomes" id="UP000192223"/>
    </source>
</evidence>
<dbReference type="AlphaFoldDB" id="A0A7F5QYD0"/>
<dbReference type="GO" id="GO:0030424">
    <property type="term" value="C:axon"/>
    <property type="evidence" value="ECO:0007669"/>
    <property type="project" value="TreeGrafter"/>
</dbReference>
<name>A0A7F5QYD0_AGRPL</name>
<dbReference type="GO" id="GO:0045202">
    <property type="term" value="C:synapse"/>
    <property type="evidence" value="ECO:0007669"/>
    <property type="project" value="TreeGrafter"/>
</dbReference>
<evidence type="ECO:0000313" key="2">
    <source>
        <dbReference type="RefSeq" id="XP_025830251.1"/>
    </source>
</evidence>
<accession>A0A7F5QYD0</accession>
<dbReference type="PANTHER" id="PTHR13650:SF0">
    <property type="entry name" value="SPATACSIN"/>
    <property type="match status" value="1"/>
</dbReference>
<dbReference type="GO" id="GO:0048489">
    <property type="term" value="P:synaptic vesicle transport"/>
    <property type="evidence" value="ECO:0007669"/>
    <property type="project" value="TreeGrafter"/>
</dbReference>
<reference evidence="2" key="1">
    <citation type="submission" date="2025-08" db="UniProtKB">
        <authorList>
            <consortium name="RefSeq"/>
        </authorList>
    </citation>
    <scope>IDENTIFICATION</scope>
    <source>
        <tissue evidence="2">Entire body</tissue>
    </source>
</reference>
<dbReference type="GO" id="GO:0030425">
    <property type="term" value="C:dendrite"/>
    <property type="evidence" value="ECO:0007669"/>
    <property type="project" value="TreeGrafter"/>
</dbReference>
<dbReference type="RefSeq" id="XP_025830251.1">
    <property type="nucleotide sequence ID" value="XM_025974466.1"/>
</dbReference>
<gene>
    <name evidence="2" type="primary">LOC112904435</name>
</gene>
<dbReference type="Proteomes" id="UP000192223">
    <property type="component" value="Unplaced"/>
</dbReference>
<dbReference type="GO" id="GO:0008088">
    <property type="term" value="P:axo-dendritic transport"/>
    <property type="evidence" value="ECO:0007669"/>
    <property type="project" value="TreeGrafter"/>
</dbReference>
<dbReference type="KEGG" id="apln:112904435"/>
<proteinExistence type="predicted"/>
<dbReference type="GeneID" id="112904435"/>
<dbReference type="InParanoid" id="A0A7F5QYD0"/>
<dbReference type="InterPro" id="IPR028103">
    <property type="entry name" value="Spatacsin"/>
</dbReference>
<dbReference type="GO" id="GO:0007268">
    <property type="term" value="P:chemical synaptic transmission"/>
    <property type="evidence" value="ECO:0007669"/>
    <property type="project" value="TreeGrafter"/>
</dbReference>